<keyword evidence="1 5" id="KW-0436">Ligase</keyword>
<dbReference type="GeneID" id="88093529"/>
<dbReference type="PANTHER" id="PTHR43785">
    <property type="entry name" value="GAMMA-GLUTAMYLPUTRESCINE SYNTHETASE"/>
    <property type="match status" value="1"/>
</dbReference>
<dbReference type="PROSITE" id="PS51987">
    <property type="entry name" value="GS_CATALYTIC"/>
    <property type="match status" value="1"/>
</dbReference>
<evidence type="ECO:0000313" key="5">
    <source>
        <dbReference type="EMBL" id="SNU82167.1"/>
    </source>
</evidence>
<dbReference type="EC" id="6.3.1.2" evidence="5"/>
<dbReference type="RefSeq" id="WP_039396035.1">
    <property type="nucleotide sequence ID" value="NZ_CABPRX010000012.1"/>
</dbReference>
<gene>
    <name evidence="5" type="primary">glnA_1</name>
    <name evidence="5" type="ORF">SAMEA4530655_00843</name>
</gene>
<dbReference type="InterPro" id="IPR036651">
    <property type="entry name" value="Gln_synt_N_sf"/>
</dbReference>
<dbReference type="SMART" id="SM01230">
    <property type="entry name" value="Gln-synt_C"/>
    <property type="match status" value="1"/>
</dbReference>
<dbReference type="SUPFAM" id="SSF55931">
    <property type="entry name" value="Glutamine synthetase/guanido kinase"/>
    <property type="match status" value="1"/>
</dbReference>
<dbReference type="EMBL" id="LT906435">
    <property type="protein sequence ID" value="SNU82167.1"/>
    <property type="molecule type" value="Genomic_DNA"/>
</dbReference>
<evidence type="ECO:0000256" key="2">
    <source>
        <dbReference type="PROSITE-ProRule" id="PRU01331"/>
    </source>
</evidence>
<dbReference type="AlphaFoldDB" id="A0A239S9S2"/>
<keyword evidence="6" id="KW-1185">Reference proteome</keyword>
<comment type="similarity">
    <text evidence="2 3">Belongs to the glutamine synthetase family.</text>
</comment>
<organism evidence="5 6">
    <name type="scientific">Pandoraea sputorum</name>
    <dbReference type="NCBI Taxonomy" id="93222"/>
    <lineage>
        <taxon>Bacteria</taxon>
        <taxon>Pseudomonadati</taxon>
        <taxon>Pseudomonadota</taxon>
        <taxon>Betaproteobacteria</taxon>
        <taxon>Burkholderiales</taxon>
        <taxon>Burkholderiaceae</taxon>
        <taxon>Pandoraea</taxon>
    </lineage>
</organism>
<dbReference type="OrthoDB" id="9807095at2"/>
<protein>
    <submittedName>
        <fullName evidence="5">Glutamine synthetase</fullName>
        <ecNumber evidence="5">6.3.1.2</ecNumber>
    </submittedName>
</protein>
<proteinExistence type="inferred from homology"/>
<reference evidence="5 6" key="1">
    <citation type="submission" date="2017-06" db="EMBL/GenBank/DDBJ databases">
        <authorList>
            <consortium name="Pathogen Informatics"/>
        </authorList>
    </citation>
    <scope>NUCLEOTIDE SEQUENCE [LARGE SCALE GENOMIC DNA]</scope>
    <source>
        <strain evidence="5 6">NCTC13161</strain>
    </source>
</reference>
<dbReference type="GO" id="GO:0006542">
    <property type="term" value="P:glutamine biosynthetic process"/>
    <property type="evidence" value="ECO:0007669"/>
    <property type="project" value="InterPro"/>
</dbReference>
<evidence type="ECO:0000256" key="1">
    <source>
        <dbReference type="ARBA" id="ARBA00022598"/>
    </source>
</evidence>
<dbReference type="STRING" id="93222.NA29_08510"/>
<dbReference type="Pfam" id="PF00120">
    <property type="entry name" value="Gln-synt_C"/>
    <property type="match status" value="1"/>
</dbReference>
<evidence type="ECO:0000313" key="6">
    <source>
        <dbReference type="Proteomes" id="UP000215126"/>
    </source>
</evidence>
<dbReference type="KEGG" id="pspu:NA29_08510"/>
<feature type="domain" description="GS catalytic" evidence="4">
    <location>
        <begin position="100"/>
        <end position="436"/>
    </location>
</feature>
<accession>A0A239S9S2</accession>
<dbReference type="GO" id="GO:0004356">
    <property type="term" value="F:glutamine synthetase activity"/>
    <property type="evidence" value="ECO:0007669"/>
    <property type="project" value="UniProtKB-EC"/>
</dbReference>
<dbReference type="Proteomes" id="UP000215126">
    <property type="component" value="Chromosome 1"/>
</dbReference>
<name>A0A239S9S2_9BURK</name>
<dbReference type="Gene3D" id="3.10.20.70">
    <property type="entry name" value="Glutamine synthetase, N-terminal domain"/>
    <property type="match status" value="1"/>
</dbReference>
<sequence>MNSDLAMLTWCDLNGLARCRAVLQDDLSAVKRNGVGWPSAGQAILPFGTVAENPWGPMDEVRQVPVGAGAQIPASDGWPSFNMVLTQSITKDGTPWDCCARAFCEAALSALRAETGWTMLSAFEFEFTRLGEPEIASRPVYTVDAFRASAKFFDAAVVALRTANLDPQTVEPEFGKGQLEIACGPAPGVSGADRAVLVREVLREVARRQNIKLTFSPKPAPDAVGNGQHVHFSFVDADGHPVLYEAHSPSLISEKAGAFVAGIMAHVNAICAIAAPAPVSYQRLGPHHWSCGYSSFGVQNREAAVRVCPPASHNEKDRARAINLEFRAPDALSNPYLLIGILAYAGLDGIRRKLATPPLVDRDPADMTDAERASLGITPLPATLGEALDALQADEMAAQWLSPTLLDAYIKIKRDEIAAMDGRTPEAVCDIYRDIY</sequence>
<dbReference type="PANTHER" id="PTHR43785:SF12">
    <property type="entry name" value="TYPE-1 GLUTAMINE SYNTHETASE 2"/>
    <property type="match status" value="1"/>
</dbReference>
<dbReference type="Gene3D" id="3.30.590.10">
    <property type="entry name" value="Glutamine synthetase/guanido kinase, catalytic domain"/>
    <property type="match status" value="1"/>
</dbReference>
<evidence type="ECO:0000259" key="4">
    <source>
        <dbReference type="PROSITE" id="PS51987"/>
    </source>
</evidence>
<dbReference type="InterPro" id="IPR014746">
    <property type="entry name" value="Gln_synth/guanido_kin_cat_dom"/>
</dbReference>
<dbReference type="InterPro" id="IPR008146">
    <property type="entry name" value="Gln_synth_cat_dom"/>
</dbReference>
<evidence type="ECO:0000256" key="3">
    <source>
        <dbReference type="RuleBase" id="RU000384"/>
    </source>
</evidence>